<evidence type="ECO:0000256" key="1">
    <source>
        <dbReference type="ARBA" id="ARBA00004606"/>
    </source>
</evidence>
<dbReference type="OrthoDB" id="2142683at2759"/>
<dbReference type="Gene3D" id="3.10.100.10">
    <property type="entry name" value="Mannose-Binding Protein A, subunit A"/>
    <property type="match status" value="1"/>
</dbReference>
<evidence type="ECO:0000256" key="8">
    <source>
        <dbReference type="SAM" id="Coils"/>
    </source>
</evidence>
<dbReference type="EMBL" id="LZPO01044799">
    <property type="protein sequence ID" value="OBS73728.1"/>
    <property type="molecule type" value="Genomic_DNA"/>
</dbReference>
<dbReference type="GO" id="GO:0016020">
    <property type="term" value="C:membrane"/>
    <property type="evidence" value="ECO:0007669"/>
    <property type="project" value="UniProtKB-SubCell"/>
</dbReference>
<comment type="caution">
    <text evidence="11">The sequence shown here is derived from an EMBL/GenBank/DDBJ whole genome shotgun (WGS) entry which is preliminary data.</text>
</comment>
<keyword evidence="4 9" id="KW-1133">Transmembrane helix</keyword>
<name>A0A1A6H558_NEOLE</name>
<sequence length="230" mass="26605">ELIRHLAFPHHCNIRSRNLPKGGHFNFFFRNHSGADFNTDCTSLTPKMSDEEITYAAVRFHKSSSELQNGGKPDEAQGPREAGHRECSVLWHLVAILLGILCSILLVAIAVLYSQEKHELQRALNNLQQEHSTMQNESYLREEMWRNKSTECDVCKDHLESLNRKQNRCYRETEVVLDCEQRTGKHVEGHWFCCGIKCYYFITGEKSWNGCKQTCQNCNLSLLLIEDNDE</sequence>
<dbReference type="PANTHER" id="PTHR46329:SF1">
    <property type="entry name" value="KILLER CELL LECTIN-LIKE RECEPTOR 2"/>
    <property type="match status" value="1"/>
</dbReference>
<feature type="non-terminal residue" evidence="11">
    <location>
        <position position="230"/>
    </location>
</feature>
<evidence type="ECO:0000256" key="7">
    <source>
        <dbReference type="ARBA" id="ARBA00023180"/>
    </source>
</evidence>
<keyword evidence="2 9" id="KW-0812">Transmembrane</keyword>
<evidence type="ECO:0000313" key="11">
    <source>
        <dbReference type="EMBL" id="OBS73728.1"/>
    </source>
</evidence>
<proteinExistence type="predicted"/>
<feature type="domain" description="Ly49-like N-terminal" evidence="10">
    <location>
        <begin position="88"/>
        <end position="201"/>
    </location>
</feature>
<evidence type="ECO:0000256" key="3">
    <source>
        <dbReference type="ARBA" id="ARBA00022968"/>
    </source>
</evidence>
<dbReference type="AlphaFoldDB" id="A0A1A6H558"/>
<protein>
    <recommendedName>
        <fullName evidence="10">Ly49-like N-terminal domain-containing protein</fullName>
    </recommendedName>
</protein>
<keyword evidence="7" id="KW-0325">Glycoprotein</keyword>
<feature type="transmembrane region" description="Helical" evidence="9">
    <location>
        <begin position="89"/>
        <end position="113"/>
    </location>
</feature>
<dbReference type="InterPro" id="IPR013600">
    <property type="entry name" value="Ly49_N"/>
</dbReference>
<feature type="non-terminal residue" evidence="11">
    <location>
        <position position="1"/>
    </location>
</feature>
<keyword evidence="8" id="KW-0175">Coiled coil</keyword>
<evidence type="ECO:0000256" key="6">
    <source>
        <dbReference type="ARBA" id="ARBA00023157"/>
    </source>
</evidence>
<feature type="coiled-coil region" evidence="8">
    <location>
        <begin position="110"/>
        <end position="137"/>
    </location>
</feature>
<organism evidence="11 12">
    <name type="scientific">Neotoma lepida</name>
    <name type="common">Desert woodrat</name>
    <dbReference type="NCBI Taxonomy" id="56216"/>
    <lineage>
        <taxon>Eukaryota</taxon>
        <taxon>Metazoa</taxon>
        <taxon>Chordata</taxon>
        <taxon>Craniata</taxon>
        <taxon>Vertebrata</taxon>
        <taxon>Euteleostomi</taxon>
        <taxon>Mammalia</taxon>
        <taxon>Eutheria</taxon>
        <taxon>Euarchontoglires</taxon>
        <taxon>Glires</taxon>
        <taxon>Rodentia</taxon>
        <taxon>Myomorpha</taxon>
        <taxon>Muroidea</taxon>
        <taxon>Cricetidae</taxon>
        <taxon>Neotominae</taxon>
        <taxon>Neotoma</taxon>
    </lineage>
</organism>
<reference evidence="11 12" key="1">
    <citation type="submission" date="2016-06" db="EMBL/GenBank/DDBJ databases">
        <title>The Draft Genome Sequence and Annotation of the Desert Woodrat Neotoma lepida.</title>
        <authorList>
            <person name="Campbell M."/>
            <person name="Oakeson K.F."/>
            <person name="Yandell M."/>
            <person name="Halpert J.R."/>
            <person name="Dearing D."/>
        </authorList>
    </citation>
    <scope>NUCLEOTIDE SEQUENCE [LARGE SCALE GENOMIC DNA]</scope>
    <source>
        <strain evidence="11">417</strain>
        <tissue evidence="11">Liver</tissue>
    </source>
</reference>
<dbReference type="InterPro" id="IPR016186">
    <property type="entry name" value="C-type_lectin-like/link_sf"/>
</dbReference>
<dbReference type="STRING" id="56216.A0A1A6H558"/>
<keyword evidence="6" id="KW-1015">Disulfide bond</keyword>
<evidence type="ECO:0000256" key="4">
    <source>
        <dbReference type="ARBA" id="ARBA00022989"/>
    </source>
</evidence>
<comment type="subcellular location">
    <subcellularLocation>
        <location evidence="1">Membrane</location>
        <topology evidence="1">Single-pass type II membrane protein</topology>
    </subcellularLocation>
</comment>
<gene>
    <name evidence="11" type="ORF">A6R68_15735</name>
</gene>
<dbReference type="Proteomes" id="UP000092124">
    <property type="component" value="Unassembled WGS sequence"/>
</dbReference>
<dbReference type="InterPro" id="IPR052013">
    <property type="entry name" value="Mouse_KLRs"/>
</dbReference>
<evidence type="ECO:0000313" key="12">
    <source>
        <dbReference type="Proteomes" id="UP000092124"/>
    </source>
</evidence>
<accession>A0A1A6H558</accession>
<dbReference type="SUPFAM" id="SSF56436">
    <property type="entry name" value="C-type lectin-like"/>
    <property type="match status" value="1"/>
</dbReference>
<dbReference type="InterPro" id="IPR016187">
    <property type="entry name" value="CTDL_fold"/>
</dbReference>
<keyword evidence="5 9" id="KW-0472">Membrane</keyword>
<evidence type="ECO:0000256" key="5">
    <source>
        <dbReference type="ARBA" id="ARBA00023136"/>
    </source>
</evidence>
<dbReference type="PANTHER" id="PTHR46329">
    <property type="entry name" value="KILLER CELL LECTIN-LIKE RECEPTOR 2"/>
    <property type="match status" value="1"/>
</dbReference>
<keyword evidence="12" id="KW-1185">Reference proteome</keyword>
<keyword evidence="3" id="KW-0735">Signal-anchor</keyword>
<evidence type="ECO:0000259" key="10">
    <source>
        <dbReference type="Pfam" id="PF08391"/>
    </source>
</evidence>
<dbReference type="Pfam" id="PF08391">
    <property type="entry name" value="Ly49"/>
    <property type="match status" value="1"/>
</dbReference>
<evidence type="ECO:0000256" key="2">
    <source>
        <dbReference type="ARBA" id="ARBA00022692"/>
    </source>
</evidence>
<evidence type="ECO:0000256" key="9">
    <source>
        <dbReference type="SAM" id="Phobius"/>
    </source>
</evidence>